<reference evidence="1 2" key="1">
    <citation type="submission" date="2021-03" db="EMBL/GenBank/DDBJ databases">
        <title>Genomic Encyclopedia of Type Strains, Phase IV (KMG-IV): sequencing the most valuable type-strain genomes for metagenomic binning, comparative biology and taxonomic classification.</title>
        <authorList>
            <person name="Goeker M."/>
        </authorList>
    </citation>
    <scope>NUCLEOTIDE SEQUENCE [LARGE SCALE GENOMIC DNA]</scope>
    <source>
        <strain evidence="1 2">DSM 26806</strain>
    </source>
</reference>
<protein>
    <submittedName>
        <fullName evidence="1">Uncharacterized protein</fullName>
    </submittedName>
</protein>
<dbReference type="EMBL" id="JAGGLD010000001">
    <property type="protein sequence ID" value="MBP1999705.1"/>
    <property type="molecule type" value="Genomic_DNA"/>
</dbReference>
<evidence type="ECO:0000313" key="1">
    <source>
        <dbReference type="EMBL" id="MBP1999705.1"/>
    </source>
</evidence>
<dbReference type="Proteomes" id="UP001519288">
    <property type="component" value="Unassembled WGS sequence"/>
</dbReference>
<gene>
    <name evidence="1" type="ORF">J2Z69_000724</name>
</gene>
<accession>A0ABS4JF61</accession>
<organism evidence="1 2">
    <name type="scientific">Paenibacillus shirakamiensis</name>
    <dbReference type="NCBI Taxonomy" id="1265935"/>
    <lineage>
        <taxon>Bacteria</taxon>
        <taxon>Bacillati</taxon>
        <taxon>Bacillota</taxon>
        <taxon>Bacilli</taxon>
        <taxon>Bacillales</taxon>
        <taxon>Paenibacillaceae</taxon>
        <taxon>Paenibacillus</taxon>
    </lineage>
</organism>
<evidence type="ECO:0000313" key="2">
    <source>
        <dbReference type="Proteomes" id="UP001519288"/>
    </source>
</evidence>
<proteinExistence type="predicted"/>
<sequence>MIDRLIVWETDYIKRVRGVDDILTYHHILPEDSFRAEGRIQAADSLFVIY</sequence>
<name>A0ABS4JF61_9BACL</name>
<comment type="caution">
    <text evidence="1">The sequence shown here is derived from an EMBL/GenBank/DDBJ whole genome shotgun (WGS) entry which is preliminary data.</text>
</comment>
<keyword evidence="2" id="KW-1185">Reference proteome</keyword>